<accession>H0GXV9</accession>
<sequence>MRTQLELRSPATANSSKKKDQLKMKVFVTGASGFIGSAFLSELVSSGHEVVGLARSEESASKIESVSPSVKALRGDLKDLDILKRGASESEAVVHLGFIHDFTNYAQCCEIDRQATVAMLESLKGTNKPFIYTNGTLVLRPGKVANEKDTVDESSKCLRAATEETALSYKDKGVSVRCIRLAPSVHGKGDKGFVPVLTSIAQISGKSGYVGDGQIVWPAIHRSDAARLFRLVLEKGRAGKAYNGIAEQGIPLKDIAQLIGEIVNVPVVSIPEDDAEKHFGFMALFATKDGPISSEATQEELGWKPQQLGLLEDVRINYRPT</sequence>
<dbReference type="PANTHER" id="PTHR48079:SF9">
    <property type="entry name" value="PUTATIVE-RELATED"/>
    <property type="match status" value="1"/>
</dbReference>
<dbReference type="OrthoDB" id="10262413at2759"/>
<name>H0GXV9_SACCK</name>
<dbReference type="InterPro" id="IPR001509">
    <property type="entry name" value="Epimerase_deHydtase"/>
</dbReference>
<dbReference type="GO" id="GO:0004029">
    <property type="term" value="F:aldehyde dehydrogenase (NAD+) activity"/>
    <property type="evidence" value="ECO:0007669"/>
    <property type="project" value="TreeGrafter"/>
</dbReference>
<proteinExistence type="predicted"/>
<dbReference type="CDD" id="cd05262">
    <property type="entry name" value="SDR_a7"/>
    <property type="match status" value="1"/>
</dbReference>
<dbReference type="Proteomes" id="UP000009009">
    <property type="component" value="Unassembled WGS sequence"/>
</dbReference>
<dbReference type="InterPro" id="IPR051783">
    <property type="entry name" value="NAD(P)-dependent_oxidoreduct"/>
</dbReference>
<comment type="caution">
    <text evidence="2">The sequence shown here is derived from an EMBL/GenBank/DDBJ whole genome shotgun (WGS) entry which is preliminary data.</text>
</comment>
<evidence type="ECO:0000313" key="2">
    <source>
        <dbReference type="EMBL" id="EHN01332.1"/>
    </source>
</evidence>
<protein>
    <submittedName>
        <fullName evidence="2">YLL056C-like protein</fullName>
    </submittedName>
</protein>
<gene>
    <name evidence="2" type="ORF">VIN7_8512</name>
</gene>
<evidence type="ECO:0000259" key="1">
    <source>
        <dbReference type="Pfam" id="PF01370"/>
    </source>
</evidence>
<dbReference type="PANTHER" id="PTHR48079">
    <property type="entry name" value="PROTEIN YEEZ"/>
    <property type="match status" value="1"/>
</dbReference>
<organism evidence="2 3">
    <name type="scientific">Saccharomyces cerevisiae x Saccharomyces kudriavzevii (strain VIN7)</name>
    <name type="common">Yeast</name>
    <dbReference type="NCBI Taxonomy" id="1095631"/>
    <lineage>
        <taxon>Eukaryota</taxon>
        <taxon>Fungi</taxon>
        <taxon>Dikarya</taxon>
        <taxon>Ascomycota</taxon>
        <taxon>Saccharomycotina</taxon>
        <taxon>Saccharomycetes</taxon>
        <taxon>Saccharomycetales</taxon>
        <taxon>Saccharomycetaceae</taxon>
        <taxon>Saccharomyces</taxon>
    </lineage>
</organism>
<feature type="domain" description="NAD-dependent epimerase/dehydratase" evidence="1">
    <location>
        <begin position="26"/>
        <end position="243"/>
    </location>
</feature>
<dbReference type="PhylomeDB" id="H0GXV9"/>
<dbReference type="AlphaFoldDB" id="H0GXV9"/>
<dbReference type="HOGENOM" id="CLU_007383_12_3_1"/>
<dbReference type="InterPro" id="IPR036291">
    <property type="entry name" value="NAD(P)-bd_dom_sf"/>
</dbReference>
<evidence type="ECO:0000313" key="3">
    <source>
        <dbReference type="Proteomes" id="UP000009009"/>
    </source>
</evidence>
<reference evidence="2 3" key="1">
    <citation type="journal article" date="2012" name="FEMS Yeast Res.">
        <title>The genome sequence of the wine yeast VIN7 reveals an allotriploid hybrid genome with Saccharomyces cerevisiae and Saccharomyces kudriavzevii origins.</title>
        <authorList>
            <person name="Borneman A.R."/>
            <person name="Desany B.A."/>
            <person name="Riches D."/>
            <person name="Affourtit J.P."/>
            <person name="Forgan A.H."/>
            <person name="Pretorius I.S."/>
            <person name="Egholm M."/>
            <person name="Chambers P.J."/>
        </authorList>
    </citation>
    <scope>NUCLEOTIDE SEQUENCE [LARGE SCALE GENOMIC DNA]</scope>
    <source>
        <strain evidence="2 3">VIN7</strain>
    </source>
</reference>
<keyword evidence="3" id="KW-1185">Reference proteome</keyword>
<dbReference type="GO" id="GO:0005737">
    <property type="term" value="C:cytoplasm"/>
    <property type="evidence" value="ECO:0007669"/>
    <property type="project" value="TreeGrafter"/>
</dbReference>
<dbReference type="Gene3D" id="3.40.50.720">
    <property type="entry name" value="NAD(P)-binding Rossmann-like Domain"/>
    <property type="match status" value="1"/>
</dbReference>
<dbReference type="SUPFAM" id="SSF51735">
    <property type="entry name" value="NAD(P)-binding Rossmann-fold domains"/>
    <property type="match status" value="1"/>
</dbReference>
<dbReference type="EMBL" id="AGVY01000298">
    <property type="protein sequence ID" value="EHN01332.1"/>
    <property type="molecule type" value="Genomic_DNA"/>
</dbReference>
<dbReference type="Pfam" id="PF01370">
    <property type="entry name" value="Epimerase"/>
    <property type="match status" value="1"/>
</dbReference>